<organism evidence="1 2">
    <name type="scientific">Bacteroides cellulosilyticus</name>
    <dbReference type="NCBI Taxonomy" id="246787"/>
    <lineage>
        <taxon>Bacteria</taxon>
        <taxon>Pseudomonadati</taxon>
        <taxon>Bacteroidota</taxon>
        <taxon>Bacteroidia</taxon>
        <taxon>Bacteroidales</taxon>
        <taxon>Bacteroidaceae</taxon>
        <taxon>Bacteroides</taxon>
    </lineage>
</organism>
<sequence length="126" mass="14437">MFSLNDSNRFYLYPYPTDMRKSFYSLSGIVTSQMGMHVQDGSAYIFINKGLTGMKILHAEFGGLVIYHMKLERGMLALPHIAADDPSPSREINWSDLIMMVRGLSSGDVRKRSRWEPEKTLLNPYK</sequence>
<protein>
    <submittedName>
        <fullName evidence="1">IS66 family insertion sequence element accessory protein TnpB</fullName>
    </submittedName>
</protein>
<dbReference type="NCBIfam" id="NF033819">
    <property type="entry name" value="IS66_TnpB"/>
    <property type="match status" value="1"/>
</dbReference>
<evidence type="ECO:0000313" key="2">
    <source>
        <dbReference type="Proteomes" id="UP000448877"/>
    </source>
</evidence>
<reference evidence="1 2" key="1">
    <citation type="journal article" date="2019" name="Nat. Med.">
        <title>A library of human gut bacterial isolates paired with longitudinal multiomics data enables mechanistic microbiome research.</title>
        <authorList>
            <person name="Poyet M."/>
            <person name="Groussin M."/>
            <person name="Gibbons S.M."/>
            <person name="Avila-Pacheco J."/>
            <person name="Jiang X."/>
            <person name="Kearney S.M."/>
            <person name="Perrotta A.R."/>
            <person name="Berdy B."/>
            <person name="Zhao S."/>
            <person name="Lieberman T.D."/>
            <person name="Swanson P.K."/>
            <person name="Smith M."/>
            <person name="Roesemann S."/>
            <person name="Alexander J.E."/>
            <person name="Rich S.A."/>
            <person name="Livny J."/>
            <person name="Vlamakis H."/>
            <person name="Clish C."/>
            <person name="Bullock K."/>
            <person name="Deik A."/>
            <person name="Scott J."/>
            <person name="Pierce K.A."/>
            <person name="Xavier R.J."/>
            <person name="Alm E.J."/>
        </authorList>
    </citation>
    <scope>NUCLEOTIDE SEQUENCE [LARGE SCALE GENOMIC DNA]</scope>
    <source>
        <strain evidence="1 2">BIOML-A6</strain>
    </source>
</reference>
<dbReference type="EMBL" id="VVYV01000001">
    <property type="protein sequence ID" value="KAA5423631.1"/>
    <property type="molecule type" value="Genomic_DNA"/>
</dbReference>
<comment type="caution">
    <text evidence="1">The sequence shown here is derived from an EMBL/GenBank/DDBJ whole genome shotgun (WGS) entry which is preliminary data.</text>
</comment>
<dbReference type="InterPro" id="IPR008878">
    <property type="entry name" value="Transposase_IS66_Orf2"/>
</dbReference>
<dbReference type="AlphaFoldDB" id="A0A3D6AX64"/>
<dbReference type="RefSeq" id="WP_007211737.1">
    <property type="nucleotide sequence ID" value="NZ_CABMLT010000017.1"/>
</dbReference>
<evidence type="ECO:0000313" key="1">
    <source>
        <dbReference type="EMBL" id="KAA5423631.1"/>
    </source>
</evidence>
<name>A0A3D6AX64_9BACE</name>
<dbReference type="Pfam" id="PF05717">
    <property type="entry name" value="TnpB_IS66"/>
    <property type="match status" value="1"/>
</dbReference>
<proteinExistence type="predicted"/>
<dbReference type="Proteomes" id="UP000448877">
    <property type="component" value="Unassembled WGS sequence"/>
</dbReference>
<accession>A0A3D6AX64</accession>
<dbReference type="PANTHER" id="PTHR36455:SF1">
    <property type="entry name" value="BLR8292 PROTEIN"/>
    <property type="match status" value="1"/>
</dbReference>
<gene>
    <name evidence="1" type="primary">tnpB</name>
    <name evidence="1" type="ORF">F2Y81_00340</name>
</gene>
<dbReference type="PANTHER" id="PTHR36455">
    <property type="match status" value="1"/>
</dbReference>